<evidence type="ECO:0000313" key="4">
    <source>
        <dbReference type="EMBL" id="VEL26577.1"/>
    </source>
</evidence>
<dbReference type="PANTHER" id="PTHR12706:SF30">
    <property type="entry name" value="PROTEIN STRAWBERRY NOTCH-RELATED"/>
    <property type="match status" value="1"/>
</dbReference>
<dbReference type="PANTHER" id="PTHR12706">
    <property type="entry name" value="STRAWBERRY NOTCH-RELATED"/>
    <property type="match status" value="1"/>
</dbReference>
<evidence type="ECO:0000313" key="5">
    <source>
        <dbReference type="Proteomes" id="UP000784294"/>
    </source>
</evidence>
<feature type="compositionally biased region" description="Polar residues" evidence="2">
    <location>
        <begin position="315"/>
        <end position="324"/>
    </location>
</feature>
<comment type="caution">
    <text evidence="4">The sequence shown here is derived from an EMBL/GenBank/DDBJ whole genome shotgun (WGS) entry which is preliminary data.</text>
</comment>
<feature type="region of interest" description="Disordered" evidence="2">
    <location>
        <begin position="1"/>
        <end position="40"/>
    </location>
</feature>
<dbReference type="InterPro" id="IPR026937">
    <property type="entry name" value="SBNO_Helicase_C_dom"/>
</dbReference>
<dbReference type="AlphaFoldDB" id="A0A3S5CPU1"/>
<organism evidence="4 5">
    <name type="scientific">Protopolystoma xenopodis</name>
    <dbReference type="NCBI Taxonomy" id="117903"/>
    <lineage>
        <taxon>Eukaryota</taxon>
        <taxon>Metazoa</taxon>
        <taxon>Spiralia</taxon>
        <taxon>Lophotrochozoa</taxon>
        <taxon>Platyhelminthes</taxon>
        <taxon>Monogenea</taxon>
        <taxon>Polyopisthocotylea</taxon>
        <taxon>Polystomatidea</taxon>
        <taxon>Polystomatidae</taxon>
        <taxon>Protopolystoma</taxon>
    </lineage>
</organism>
<feature type="domain" description="Strawberry notch helicase C" evidence="3">
    <location>
        <begin position="362"/>
        <end position="482"/>
    </location>
</feature>
<feature type="compositionally biased region" description="Acidic residues" evidence="2">
    <location>
        <begin position="106"/>
        <end position="133"/>
    </location>
</feature>
<comment type="similarity">
    <text evidence="1">Belongs to the SBNO family.</text>
</comment>
<name>A0A3S5CPU1_9PLAT</name>
<dbReference type="EMBL" id="CAAALY010081249">
    <property type="protein sequence ID" value="VEL26577.1"/>
    <property type="molecule type" value="Genomic_DNA"/>
</dbReference>
<gene>
    <name evidence="4" type="ORF">PXEA_LOCUS20017</name>
</gene>
<dbReference type="GO" id="GO:0006355">
    <property type="term" value="P:regulation of DNA-templated transcription"/>
    <property type="evidence" value="ECO:0007669"/>
    <property type="project" value="InterPro"/>
</dbReference>
<dbReference type="OrthoDB" id="421838at2759"/>
<feature type="compositionally biased region" description="Low complexity" evidence="2">
    <location>
        <begin position="302"/>
        <end position="314"/>
    </location>
</feature>
<dbReference type="Pfam" id="PF13871">
    <property type="entry name" value="Helicase_C_4"/>
    <property type="match status" value="1"/>
</dbReference>
<keyword evidence="5" id="KW-1185">Reference proteome</keyword>
<feature type="compositionally biased region" description="Polar residues" evidence="2">
    <location>
        <begin position="67"/>
        <end position="76"/>
    </location>
</feature>
<dbReference type="Proteomes" id="UP000784294">
    <property type="component" value="Unassembled WGS sequence"/>
</dbReference>
<dbReference type="SUPFAM" id="SSF52540">
    <property type="entry name" value="P-loop containing nucleoside triphosphate hydrolases"/>
    <property type="match status" value="1"/>
</dbReference>
<dbReference type="InterPro" id="IPR027417">
    <property type="entry name" value="P-loop_NTPase"/>
</dbReference>
<dbReference type="Gene3D" id="3.40.50.300">
    <property type="entry name" value="P-loop containing nucleotide triphosphate hydrolases"/>
    <property type="match status" value="1"/>
</dbReference>
<accession>A0A3S5CPU1</accession>
<sequence length="497" mass="53495">MKNFALRGDKLASVGDKTSSTTLNRAGRAVAGGQGSGLGLKDILGEKMFAKLAAGGSLSGLTKEDSSSVASGNGTSAPGRKKKKSTSERIESDDQNAANGDKDGKEVEEEGDAEDSPDSGDEDDDDADSELDDVNGVNGGCSSSTDYYDSDLELMSTSERDRHRERKRKCAEKRPARDSGSKSKSRQSGLNGAGGTGSGRRKQHYASSSTCSPLGYASGDNSSRSDSSDEDKWDPDALFDNFLARQSEWARDSASRNQTPRSPGTLDSGYSGSGSGDSLWADDSTRDRLRRYLIGSSASDQSTSGLTLTGGSSSDALETANTKRSIGGTGVSEEEARRQCQEMQTLLLRAIERLGRKLPPSSLDELIHRLGGPQGVAEMTGRKGRIVSDEAGVVAYESRREPDVNLEVLNLTEKRRFMDGEKLIAIISEAASSGISLQADRRAINQRRRVHITLELPWSADRAIQQFGRTHRSNQVSLPLFYEAPFRVFFVQNFSSK</sequence>
<feature type="region of interest" description="Disordered" evidence="2">
    <location>
        <begin position="57"/>
        <end position="282"/>
    </location>
</feature>
<dbReference type="GO" id="GO:0031490">
    <property type="term" value="F:chromatin DNA binding"/>
    <property type="evidence" value="ECO:0007669"/>
    <property type="project" value="TreeGrafter"/>
</dbReference>
<evidence type="ECO:0000256" key="1">
    <source>
        <dbReference type="ARBA" id="ARBA00006992"/>
    </source>
</evidence>
<dbReference type="InterPro" id="IPR026741">
    <property type="entry name" value="SNO"/>
</dbReference>
<evidence type="ECO:0000256" key="2">
    <source>
        <dbReference type="SAM" id="MobiDB-lite"/>
    </source>
</evidence>
<dbReference type="GO" id="GO:0005634">
    <property type="term" value="C:nucleus"/>
    <property type="evidence" value="ECO:0007669"/>
    <property type="project" value="TreeGrafter"/>
</dbReference>
<feature type="compositionally biased region" description="Basic and acidic residues" evidence="2">
    <location>
        <begin position="172"/>
        <end position="181"/>
    </location>
</feature>
<dbReference type="GO" id="GO:0042393">
    <property type="term" value="F:histone binding"/>
    <property type="evidence" value="ECO:0007669"/>
    <property type="project" value="TreeGrafter"/>
</dbReference>
<feature type="region of interest" description="Disordered" evidence="2">
    <location>
        <begin position="299"/>
        <end position="337"/>
    </location>
</feature>
<evidence type="ECO:0000259" key="3">
    <source>
        <dbReference type="Pfam" id="PF13871"/>
    </source>
</evidence>
<reference evidence="4" key="1">
    <citation type="submission" date="2018-11" db="EMBL/GenBank/DDBJ databases">
        <authorList>
            <consortium name="Pathogen Informatics"/>
        </authorList>
    </citation>
    <scope>NUCLEOTIDE SEQUENCE</scope>
</reference>
<proteinExistence type="inferred from homology"/>
<protein>
    <recommendedName>
        <fullName evidence="3">Strawberry notch helicase C domain-containing protein</fullName>
    </recommendedName>
</protein>